<dbReference type="EMBL" id="PNCK01000009">
    <property type="protein sequence ID" value="TMP46325.1"/>
    <property type="molecule type" value="Genomic_DNA"/>
</dbReference>
<dbReference type="SUPFAM" id="SSF160719">
    <property type="entry name" value="gpW/gp25-like"/>
    <property type="match status" value="1"/>
</dbReference>
<reference evidence="4 5" key="2">
    <citation type="submission" date="2019-06" db="EMBL/GenBank/DDBJ databases">
        <title>Co-occurence of chitin degradation, pigmentation and bioactivity in marine Pseudoalteromonas.</title>
        <authorList>
            <person name="Sonnenschein E.C."/>
            <person name="Bech P.K."/>
        </authorList>
    </citation>
    <scope>NUCLEOTIDE SEQUENCE [LARGE SCALE GENOMIC DNA]</scope>
    <source>
        <strain evidence="5">S2231</strain>
        <strain evidence="2 4">S2233</strain>
    </source>
</reference>
<evidence type="ECO:0000313" key="3">
    <source>
        <dbReference type="EMBL" id="TMP63101.1"/>
    </source>
</evidence>
<dbReference type="RefSeq" id="WP_138594734.1">
    <property type="nucleotide sequence ID" value="NZ_PNCK01000009.1"/>
</dbReference>
<evidence type="ECO:0000313" key="5">
    <source>
        <dbReference type="Proteomes" id="UP000307706"/>
    </source>
</evidence>
<dbReference type="AlphaFoldDB" id="A0A5S3XXE0"/>
<comment type="caution">
    <text evidence="3">The sequence shown here is derived from an EMBL/GenBank/DDBJ whole genome shotgun (WGS) entry which is preliminary data.</text>
</comment>
<gene>
    <name evidence="3" type="ORF">CWB96_00390</name>
    <name evidence="2" type="ORF">CWB97_02385</name>
</gene>
<reference evidence="3 5" key="1">
    <citation type="submission" date="2017-12" db="EMBL/GenBank/DDBJ databases">
        <authorList>
            <person name="Paulsen S."/>
            <person name="Gram L.K."/>
        </authorList>
    </citation>
    <scope>NUCLEOTIDE SEQUENCE [LARGE SCALE GENOMIC DNA]</scope>
    <source>
        <strain evidence="3 5">S2231</strain>
        <strain evidence="2">S2233</strain>
    </source>
</reference>
<keyword evidence="4" id="KW-1185">Reference proteome</keyword>
<dbReference type="Proteomes" id="UP000307706">
    <property type="component" value="Unassembled WGS sequence"/>
</dbReference>
<feature type="domain" description="IraD/Gp25-like" evidence="1">
    <location>
        <begin position="20"/>
        <end position="105"/>
    </location>
</feature>
<evidence type="ECO:0000259" key="1">
    <source>
        <dbReference type="Pfam" id="PF04965"/>
    </source>
</evidence>
<proteinExistence type="predicted"/>
<protein>
    <recommendedName>
        <fullName evidence="1">IraD/Gp25-like domain-containing protein</fullName>
    </recommendedName>
</protein>
<dbReference type="OrthoDB" id="9802846at2"/>
<dbReference type="Proteomes" id="UP000305730">
    <property type="component" value="Unassembled WGS sequence"/>
</dbReference>
<organism evidence="3 5">
    <name type="scientific">Pseudoalteromonas citrea</name>
    <dbReference type="NCBI Taxonomy" id="43655"/>
    <lineage>
        <taxon>Bacteria</taxon>
        <taxon>Pseudomonadati</taxon>
        <taxon>Pseudomonadota</taxon>
        <taxon>Gammaproteobacteria</taxon>
        <taxon>Alteromonadales</taxon>
        <taxon>Pseudoalteromonadaceae</taxon>
        <taxon>Pseudoalteromonas</taxon>
    </lineage>
</organism>
<evidence type="ECO:0000313" key="4">
    <source>
        <dbReference type="Proteomes" id="UP000305730"/>
    </source>
</evidence>
<dbReference type="InterPro" id="IPR007048">
    <property type="entry name" value="IraD/Gp25-like"/>
</dbReference>
<accession>A0A5S3XXE0</accession>
<name>A0A5S3XXE0_9GAMM</name>
<sequence length="123" mass="14450">MALYSDINQRDMFSNHLVTDEESVQQALFNLFNTNKGERIFHPEYGLDIEHLLFELMDDEVAFDLRNRIHAAIINFEPRVQIKQLNVDMDHDNYTYPVTLLYSIKGLSDRTFTFTDSLTTKTN</sequence>
<dbReference type="Gene3D" id="3.10.450.40">
    <property type="match status" value="1"/>
</dbReference>
<reference evidence="3" key="3">
    <citation type="submission" date="2019-09" db="EMBL/GenBank/DDBJ databases">
        <title>Co-occurence of chitin degradation, pigmentation and bioactivity in marine Pseudoalteromonas.</title>
        <authorList>
            <person name="Sonnenschein E.C."/>
            <person name="Bech P.K."/>
        </authorList>
    </citation>
    <scope>NUCLEOTIDE SEQUENCE</scope>
    <source>
        <strain evidence="3">S2231</strain>
    </source>
</reference>
<dbReference type="EMBL" id="PNCL01000001">
    <property type="protein sequence ID" value="TMP63101.1"/>
    <property type="molecule type" value="Genomic_DNA"/>
</dbReference>
<evidence type="ECO:0000313" key="2">
    <source>
        <dbReference type="EMBL" id="TMP46325.1"/>
    </source>
</evidence>
<dbReference type="Pfam" id="PF04965">
    <property type="entry name" value="GPW_gp25"/>
    <property type="match status" value="1"/>
</dbReference>